<dbReference type="Pfam" id="PF00069">
    <property type="entry name" value="Pkinase"/>
    <property type="match status" value="1"/>
</dbReference>
<dbReference type="InterPro" id="IPR011992">
    <property type="entry name" value="EF-hand-dom_pair"/>
</dbReference>
<evidence type="ECO:0000256" key="5">
    <source>
        <dbReference type="ARBA" id="ARBA00022723"/>
    </source>
</evidence>
<dbReference type="InterPro" id="IPR017441">
    <property type="entry name" value="Protein_kinase_ATP_BS"/>
</dbReference>
<accession>A0AAV1UX67</accession>
<comment type="catalytic activity">
    <reaction evidence="12">
        <text>L-threonyl-[protein] + ATP = O-phospho-L-threonyl-[protein] + ADP + H(+)</text>
        <dbReference type="Rhea" id="RHEA:46608"/>
        <dbReference type="Rhea" id="RHEA-COMP:11060"/>
        <dbReference type="Rhea" id="RHEA-COMP:11605"/>
        <dbReference type="ChEBI" id="CHEBI:15378"/>
        <dbReference type="ChEBI" id="CHEBI:30013"/>
        <dbReference type="ChEBI" id="CHEBI:30616"/>
        <dbReference type="ChEBI" id="CHEBI:61977"/>
        <dbReference type="ChEBI" id="CHEBI:456216"/>
        <dbReference type="EC" id="2.7.11.1"/>
    </reaction>
</comment>
<evidence type="ECO:0000256" key="14">
    <source>
        <dbReference type="PROSITE-ProRule" id="PRU10141"/>
    </source>
</evidence>
<evidence type="ECO:0000256" key="4">
    <source>
        <dbReference type="ARBA" id="ARBA00022679"/>
    </source>
</evidence>
<dbReference type="InterPro" id="IPR018247">
    <property type="entry name" value="EF_Hand_1_Ca_BS"/>
</dbReference>
<dbReference type="InterPro" id="IPR011993">
    <property type="entry name" value="PH-like_dom_sf"/>
</dbReference>
<dbReference type="SMART" id="SM00233">
    <property type="entry name" value="PH"/>
    <property type="match status" value="1"/>
</dbReference>
<dbReference type="FunFam" id="1.10.510.10:FF:000571">
    <property type="entry name" value="Maternal embryonic leucine zipper kinase"/>
    <property type="match status" value="1"/>
</dbReference>
<evidence type="ECO:0000256" key="8">
    <source>
        <dbReference type="ARBA" id="ARBA00022777"/>
    </source>
</evidence>
<comment type="caution">
    <text evidence="17">The sequence shown here is derived from an EMBL/GenBank/DDBJ whole genome shotgun (WGS) entry which is preliminary data.</text>
</comment>
<reference evidence="17" key="1">
    <citation type="submission" date="2024-01" db="EMBL/GenBank/DDBJ databases">
        <authorList>
            <person name="Webb A."/>
        </authorList>
    </citation>
    <scope>NUCLEOTIDE SEQUENCE</scope>
    <source>
        <strain evidence="17">Pm1</strain>
    </source>
</reference>
<comment type="catalytic activity">
    <reaction evidence="13">
        <text>L-seryl-[protein] + ATP = O-phospho-L-seryl-[protein] + ADP + H(+)</text>
        <dbReference type="Rhea" id="RHEA:17989"/>
        <dbReference type="Rhea" id="RHEA-COMP:9863"/>
        <dbReference type="Rhea" id="RHEA-COMP:11604"/>
        <dbReference type="ChEBI" id="CHEBI:15378"/>
        <dbReference type="ChEBI" id="CHEBI:29999"/>
        <dbReference type="ChEBI" id="CHEBI:30616"/>
        <dbReference type="ChEBI" id="CHEBI:83421"/>
        <dbReference type="ChEBI" id="CHEBI:456216"/>
        <dbReference type="EC" id="2.7.11.1"/>
    </reaction>
</comment>
<gene>
    <name evidence="17" type="ORF">PM001_LOCUS23348</name>
</gene>
<dbReference type="Gene3D" id="1.10.510.10">
    <property type="entry name" value="Transferase(Phosphotransferase) domain 1"/>
    <property type="match status" value="1"/>
</dbReference>
<dbReference type="GO" id="GO:0005524">
    <property type="term" value="F:ATP binding"/>
    <property type="evidence" value="ECO:0007669"/>
    <property type="project" value="UniProtKB-UniRule"/>
</dbReference>
<evidence type="ECO:0000256" key="3">
    <source>
        <dbReference type="ARBA" id="ARBA00022527"/>
    </source>
</evidence>
<feature type="domain" description="EF-hand" evidence="16">
    <location>
        <begin position="67"/>
        <end position="102"/>
    </location>
</feature>
<dbReference type="InterPro" id="IPR002048">
    <property type="entry name" value="EF_hand_dom"/>
</dbReference>
<dbReference type="Pfam" id="PF00169">
    <property type="entry name" value="PH"/>
    <property type="match status" value="1"/>
</dbReference>
<evidence type="ECO:0000313" key="17">
    <source>
        <dbReference type="EMBL" id="CAK7938198.1"/>
    </source>
</evidence>
<dbReference type="InterPro" id="IPR001849">
    <property type="entry name" value="PH_domain"/>
</dbReference>
<keyword evidence="7 14" id="KW-0547">Nucleotide-binding</keyword>
<dbReference type="GO" id="GO:0004674">
    <property type="term" value="F:protein serine/threonine kinase activity"/>
    <property type="evidence" value="ECO:0007669"/>
    <property type="project" value="UniProtKB-KW"/>
</dbReference>
<dbReference type="CDD" id="cd05117">
    <property type="entry name" value="STKc_CAMK"/>
    <property type="match status" value="1"/>
</dbReference>
<dbReference type="PROSITE" id="PS00107">
    <property type="entry name" value="PROTEIN_KINASE_ATP"/>
    <property type="match status" value="1"/>
</dbReference>
<organism evidence="17 18">
    <name type="scientific">Peronospora matthiolae</name>
    <dbReference type="NCBI Taxonomy" id="2874970"/>
    <lineage>
        <taxon>Eukaryota</taxon>
        <taxon>Sar</taxon>
        <taxon>Stramenopiles</taxon>
        <taxon>Oomycota</taxon>
        <taxon>Peronosporomycetes</taxon>
        <taxon>Peronosporales</taxon>
        <taxon>Peronosporaceae</taxon>
        <taxon>Peronospora</taxon>
    </lineage>
</organism>
<dbReference type="GO" id="GO:0005509">
    <property type="term" value="F:calcium ion binding"/>
    <property type="evidence" value="ECO:0007669"/>
    <property type="project" value="InterPro"/>
</dbReference>
<dbReference type="PROSITE" id="PS50222">
    <property type="entry name" value="EF_HAND_2"/>
    <property type="match status" value="1"/>
</dbReference>
<dbReference type="PROSITE" id="PS00018">
    <property type="entry name" value="EF_HAND_1"/>
    <property type="match status" value="2"/>
</dbReference>
<evidence type="ECO:0000313" key="18">
    <source>
        <dbReference type="Proteomes" id="UP001162060"/>
    </source>
</evidence>
<protein>
    <recommendedName>
        <fullName evidence="2">non-specific serine/threonine protein kinase</fullName>
        <ecNumber evidence="2">2.7.11.1</ecNumber>
    </recommendedName>
</protein>
<dbReference type="Gene3D" id="2.30.29.30">
    <property type="entry name" value="Pleckstrin-homology domain (PH domain)/Phosphotyrosine-binding domain (PTB)"/>
    <property type="match status" value="1"/>
</dbReference>
<comment type="cofactor">
    <cofactor evidence="1">
        <name>Mg(2+)</name>
        <dbReference type="ChEBI" id="CHEBI:18420"/>
    </cofactor>
</comment>
<dbReference type="PROSITE" id="PS00108">
    <property type="entry name" value="PROTEIN_KINASE_ST"/>
    <property type="match status" value="1"/>
</dbReference>
<dbReference type="PROSITE" id="PS50011">
    <property type="entry name" value="PROTEIN_KINASE_DOM"/>
    <property type="match status" value="1"/>
</dbReference>
<proteinExistence type="inferred from homology"/>
<dbReference type="InterPro" id="IPR000719">
    <property type="entry name" value="Prot_kinase_dom"/>
</dbReference>
<evidence type="ECO:0000256" key="10">
    <source>
        <dbReference type="ARBA" id="ARBA00022840"/>
    </source>
</evidence>
<keyword evidence="10 14" id="KW-0067">ATP-binding</keyword>
<dbReference type="FunFam" id="3.30.200.20:FF:000315">
    <property type="entry name" value="Calcium-dependent protein kinase 3"/>
    <property type="match status" value="1"/>
</dbReference>
<keyword evidence="8" id="KW-0418">Kinase</keyword>
<evidence type="ECO:0000256" key="11">
    <source>
        <dbReference type="ARBA" id="ARBA00024334"/>
    </source>
</evidence>
<evidence type="ECO:0000256" key="6">
    <source>
        <dbReference type="ARBA" id="ARBA00022737"/>
    </source>
</evidence>
<comment type="similarity">
    <text evidence="11">Belongs to the protein kinase superfamily. Ser/Thr protein kinase family. CDPK subfamily.</text>
</comment>
<evidence type="ECO:0000259" key="15">
    <source>
        <dbReference type="PROSITE" id="PS50011"/>
    </source>
</evidence>
<keyword evidence="3" id="KW-0723">Serine/threonine-protein kinase</keyword>
<dbReference type="SUPFAM" id="SSF47473">
    <property type="entry name" value="EF-hand"/>
    <property type="match status" value="1"/>
</dbReference>
<dbReference type="InterPro" id="IPR008271">
    <property type="entry name" value="Ser/Thr_kinase_AS"/>
</dbReference>
<dbReference type="EC" id="2.7.11.1" evidence="2"/>
<sequence length="655" mass="73676">MRMLRRTFRGLASSTDGGSVDKKTFLKCFPMRGLLGERLVDVMDQSSSGSIDLNEFVYGLAILFRGSREEKLKFVFDLCDLSETQAISRCELRTMLYQFPDSAFQLIKLKTNREDARDSREKTPTLPKAMHTIEALVDSAFPSPWPPSTRLSFQLFYHWCENTPGVANFMVSVLPVEDHAVRSAATCFHQIDAATLATLADRWPSQPQRLCLGERARRCTKQSSCANLHVNRFAAQADAISFAHGHNREELERTRTARQRMKHTCDTDSVASYVQAAHAGAEDLCWTTGQLWKRGSRLHKMIRRHYALRGNFLYSYASTDDRAPRGVTFLSDCYVATQPLQIEVVENGVHYFGIDIVPEPGSARAKRTVFARSQEAQRRWATALRQATEKVSIEEVYSIGAQLGCGRFAKVCEATHNLTGVKSAVKIIDKSTLKGHERELLRTEIAILKLVHHPRIIRLSDVYEDRQFIFIVMELVSGGELLDRIVQRARYTEAEARVVMHSLLESVHYLHQLGIVHRDLKPENILCGDSLTEIKIADFGLAKLVCPDEVMKVPCGTLNYVAPEVLALAGYGREADLWSLGVIMYLLLRGELPFNGKTKGDVIKKTLHAVVDLEADPAWRRLSSAGKKLLRGLLTKDPASRLTAQDALGHDWFSN</sequence>
<name>A0AAV1UX67_9STRA</name>
<dbReference type="InterPro" id="IPR011009">
    <property type="entry name" value="Kinase-like_dom_sf"/>
</dbReference>
<dbReference type="AlphaFoldDB" id="A0AAV1UX67"/>
<dbReference type="SMART" id="SM00220">
    <property type="entry name" value="S_TKc"/>
    <property type="match status" value="1"/>
</dbReference>
<feature type="binding site" evidence="14">
    <location>
        <position position="426"/>
    </location>
    <ligand>
        <name>ATP</name>
        <dbReference type="ChEBI" id="CHEBI:30616"/>
    </ligand>
</feature>
<evidence type="ECO:0000256" key="9">
    <source>
        <dbReference type="ARBA" id="ARBA00022837"/>
    </source>
</evidence>
<keyword evidence="4" id="KW-0808">Transferase</keyword>
<feature type="domain" description="Protein kinase" evidence="15">
    <location>
        <begin position="397"/>
        <end position="653"/>
    </location>
</feature>
<dbReference type="PANTHER" id="PTHR24347">
    <property type="entry name" value="SERINE/THREONINE-PROTEIN KINASE"/>
    <property type="match status" value="1"/>
</dbReference>
<evidence type="ECO:0000256" key="7">
    <source>
        <dbReference type="ARBA" id="ARBA00022741"/>
    </source>
</evidence>
<evidence type="ECO:0000256" key="2">
    <source>
        <dbReference type="ARBA" id="ARBA00012513"/>
    </source>
</evidence>
<keyword evidence="9" id="KW-0106">Calcium</keyword>
<evidence type="ECO:0000256" key="13">
    <source>
        <dbReference type="ARBA" id="ARBA00048679"/>
    </source>
</evidence>
<evidence type="ECO:0000256" key="1">
    <source>
        <dbReference type="ARBA" id="ARBA00001946"/>
    </source>
</evidence>
<keyword evidence="6" id="KW-0677">Repeat</keyword>
<evidence type="ECO:0000256" key="12">
    <source>
        <dbReference type="ARBA" id="ARBA00047899"/>
    </source>
</evidence>
<evidence type="ECO:0000259" key="16">
    <source>
        <dbReference type="PROSITE" id="PS50222"/>
    </source>
</evidence>
<dbReference type="Gene3D" id="1.10.238.10">
    <property type="entry name" value="EF-hand"/>
    <property type="match status" value="1"/>
</dbReference>
<keyword evidence="5" id="KW-0479">Metal-binding</keyword>
<dbReference type="SUPFAM" id="SSF50729">
    <property type="entry name" value="PH domain-like"/>
    <property type="match status" value="1"/>
</dbReference>
<dbReference type="EMBL" id="CAKLBY020000229">
    <property type="protein sequence ID" value="CAK7938198.1"/>
    <property type="molecule type" value="Genomic_DNA"/>
</dbReference>
<dbReference type="SUPFAM" id="SSF56112">
    <property type="entry name" value="Protein kinase-like (PK-like)"/>
    <property type="match status" value="1"/>
</dbReference>
<dbReference type="Proteomes" id="UP001162060">
    <property type="component" value="Unassembled WGS sequence"/>
</dbReference>